<organism evidence="1 2">
    <name type="scientific">Algoriphagus winogradskyi</name>
    <dbReference type="NCBI Taxonomy" id="237017"/>
    <lineage>
        <taxon>Bacteria</taxon>
        <taxon>Pseudomonadati</taxon>
        <taxon>Bacteroidota</taxon>
        <taxon>Cytophagia</taxon>
        <taxon>Cytophagales</taxon>
        <taxon>Cyclobacteriaceae</taxon>
        <taxon>Algoriphagus</taxon>
    </lineage>
</organism>
<dbReference type="Proteomes" id="UP001157915">
    <property type="component" value="Unassembled WGS sequence"/>
</dbReference>
<gene>
    <name evidence="1" type="ORF">SAMN06265367_101733</name>
</gene>
<comment type="caution">
    <text evidence="1">The sequence shown here is derived from an EMBL/GenBank/DDBJ whole genome shotgun (WGS) entry which is preliminary data.</text>
</comment>
<evidence type="ECO:0000313" key="2">
    <source>
        <dbReference type="Proteomes" id="UP001157915"/>
    </source>
</evidence>
<evidence type="ECO:0008006" key="3">
    <source>
        <dbReference type="Google" id="ProtNLM"/>
    </source>
</evidence>
<dbReference type="RefSeq" id="WP_283411657.1">
    <property type="nucleotide sequence ID" value="NZ_FXUA01000001.1"/>
</dbReference>
<dbReference type="EMBL" id="FXUA01000001">
    <property type="protein sequence ID" value="SMP08314.1"/>
    <property type="molecule type" value="Genomic_DNA"/>
</dbReference>
<sequence>MKKFLPVFLIMTLISCVSHEEKGIEVVIKNNTDKMLTNVGFSTTEKLEVLAMGDIQADERVSDFLSMKNNIVDGAYSLTFTHSDGKKETSITGYYTNGAPLEKRVEYRIENDSTFVTFSKFGY</sequence>
<evidence type="ECO:0000313" key="1">
    <source>
        <dbReference type="EMBL" id="SMP08314.1"/>
    </source>
</evidence>
<name>A0ABY1NGB7_9BACT</name>
<keyword evidence="2" id="KW-1185">Reference proteome</keyword>
<reference evidence="1 2" key="1">
    <citation type="submission" date="2017-05" db="EMBL/GenBank/DDBJ databases">
        <authorList>
            <person name="Varghese N."/>
            <person name="Submissions S."/>
        </authorList>
    </citation>
    <scope>NUCLEOTIDE SEQUENCE [LARGE SCALE GENOMIC DNA]</scope>
    <source>
        <strain evidence="1 2">DSM 15360</strain>
    </source>
</reference>
<dbReference type="PROSITE" id="PS51257">
    <property type="entry name" value="PROKAR_LIPOPROTEIN"/>
    <property type="match status" value="1"/>
</dbReference>
<protein>
    <recommendedName>
        <fullName evidence="3">Lipoprotein</fullName>
    </recommendedName>
</protein>
<accession>A0ABY1NGB7</accession>
<proteinExistence type="predicted"/>